<dbReference type="EMBL" id="JAGIYQ010000004">
    <property type="protein sequence ID" value="MBP0725199.1"/>
    <property type="molecule type" value="Genomic_DNA"/>
</dbReference>
<dbReference type="InterPro" id="IPR041578">
    <property type="entry name" value="PIN_8"/>
</dbReference>
<accession>A0A940NGX3</accession>
<reference evidence="2" key="1">
    <citation type="submission" date="2021-04" db="EMBL/GenBank/DDBJ databases">
        <title>Genome seq and assembly of Bacillus sp.</title>
        <authorList>
            <person name="Chhetri G."/>
        </authorList>
    </citation>
    <scope>NUCLEOTIDE SEQUENCE</scope>
    <source>
        <strain evidence="2">RG28</strain>
    </source>
</reference>
<dbReference type="AlphaFoldDB" id="A0A940NGX3"/>
<dbReference type="RefSeq" id="WP_209404487.1">
    <property type="nucleotide sequence ID" value="NZ_JAGIYQ010000004.1"/>
</dbReference>
<evidence type="ECO:0000259" key="1">
    <source>
        <dbReference type="Pfam" id="PF18476"/>
    </source>
</evidence>
<evidence type="ECO:0000313" key="2">
    <source>
        <dbReference type="EMBL" id="MBP0725199.1"/>
    </source>
</evidence>
<comment type="caution">
    <text evidence="2">The sequence shown here is derived from an EMBL/GenBank/DDBJ whole genome shotgun (WGS) entry which is preliminary data.</text>
</comment>
<sequence length="420" mass="50277">MKPDEIEHYFKPNKEKEKDIWTDCIFIFDTSALLEFYYFPKKSQQDIFSSTFEKIKGRLWIPHHVKFEYLKNRENTLKKPIDEKYKKLQNEQLKAIENGIKSIKGNLEDFINHTKKTDVHPYIDSTIPLNFELAYAEFEKTFSSFKSNVEIEFKKREQEIVSFATEDTVLNYFNEYFMVGREYSFERIMEIVEEGEIRYRNQIPPGYKDEPNKEGLQKYGDLIIWKQIIDFAEQNRKPIVYITNDVKEDWCYQYKRGNEVRIDRPKEDLIREIRDKANVDFLMYTFSQFLFSAKEILGTDISQEVIDEAKTVGINNNTSRIRFDGYYQTLEDNLDDSDVEDGIAQFQFFYRFYENGNVDYYTGDDKDIRYGSYKIINDKIKIELSSHYLTGTITEDYLKLKWERYDGETEGSERGLFYAD</sequence>
<dbReference type="Proteomes" id="UP000682134">
    <property type="component" value="Unassembled WGS sequence"/>
</dbReference>
<keyword evidence="3" id="KW-1185">Reference proteome</keyword>
<name>A0A940NGX3_9BACI</name>
<feature type="domain" description="PIN like" evidence="1">
    <location>
        <begin position="25"/>
        <end position="259"/>
    </location>
</feature>
<dbReference type="Pfam" id="PF18476">
    <property type="entry name" value="PIN_8"/>
    <property type="match status" value="1"/>
</dbReference>
<protein>
    <submittedName>
        <fullName evidence="2">DUF4935 domain-containing protein</fullName>
    </submittedName>
</protein>
<organism evidence="2 3">
    <name type="scientific">Gottfriedia endophytica</name>
    <dbReference type="NCBI Taxonomy" id="2820819"/>
    <lineage>
        <taxon>Bacteria</taxon>
        <taxon>Bacillati</taxon>
        <taxon>Bacillota</taxon>
        <taxon>Bacilli</taxon>
        <taxon>Bacillales</taxon>
        <taxon>Bacillaceae</taxon>
        <taxon>Gottfriedia</taxon>
    </lineage>
</organism>
<evidence type="ECO:0000313" key="3">
    <source>
        <dbReference type="Proteomes" id="UP000682134"/>
    </source>
</evidence>
<gene>
    <name evidence="2" type="ORF">J5Y03_08330</name>
</gene>
<proteinExistence type="predicted"/>